<dbReference type="AlphaFoldDB" id="A0A410RNS2"/>
<evidence type="ECO:0000313" key="4">
    <source>
        <dbReference type="Proteomes" id="UP000288758"/>
    </source>
</evidence>
<dbReference type="Proteomes" id="UP000288758">
    <property type="component" value="Chromosome"/>
</dbReference>
<dbReference type="PANTHER" id="PTHR33449">
    <property type="entry name" value="NUCLEOID-ASSOCIATED PROTEIN YBAB"/>
    <property type="match status" value="1"/>
</dbReference>
<dbReference type="OMA" id="NYFIRQA"/>
<sequence length="105" mass="11343">MPGIDLNYFIRQANKLTEKIEERKKQLAEETVEAKSGEGLVTVVANCVQEIRSIKIDKSAIDPNDPGMLEDLVTAAVNAALANSRQHMNAELAKISGGVKIPGIN</sequence>
<evidence type="ECO:0000256" key="2">
    <source>
        <dbReference type="HAMAP-Rule" id="MF_00274"/>
    </source>
</evidence>
<evidence type="ECO:0000313" key="3">
    <source>
        <dbReference type="EMBL" id="QAT83473.1"/>
    </source>
</evidence>
<evidence type="ECO:0000256" key="1">
    <source>
        <dbReference type="ARBA" id="ARBA00023125"/>
    </source>
</evidence>
<dbReference type="GO" id="GO:0043590">
    <property type="term" value="C:bacterial nucleoid"/>
    <property type="evidence" value="ECO:0007669"/>
    <property type="project" value="UniProtKB-UniRule"/>
</dbReference>
<dbReference type="HAMAP" id="MF_00274">
    <property type="entry name" value="DNA_YbaB_EbfC"/>
    <property type="match status" value="1"/>
</dbReference>
<dbReference type="RefSeq" id="WP_014394799.1">
    <property type="nucleotide sequence ID" value="NZ_CP034669.1"/>
</dbReference>
<dbReference type="GO" id="GO:0005829">
    <property type="term" value="C:cytosol"/>
    <property type="evidence" value="ECO:0007669"/>
    <property type="project" value="TreeGrafter"/>
</dbReference>
<dbReference type="Pfam" id="PF02575">
    <property type="entry name" value="YbaB_DNA_bd"/>
    <property type="match status" value="1"/>
</dbReference>
<dbReference type="EMBL" id="CP034669">
    <property type="protein sequence ID" value="QAT83473.1"/>
    <property type="molecule type" value="Genomic_DNA"/>
</dbReference>
<dbReference type="InterPro" id="IPR036894">
    <property type="entry name" value="YbaB-like_sf"/>
</dbReference>
<keyword evidence="2" id="KW-0963">Cytoplasm</keyword>
<comment type="function">
    <text evidence="2">Binds to DNA and alters its conformation. May be involved in regulation of gene expression, nucleoid organization and DNA protection.</text>
</comment>
<comment type="subunit">
    <text evidence="2">Homodimer.</text>
</comment>
<dbReference type="Gene3D" id="3.30.1310.10">
    <property type="entry name" value="Nucleoid-associated protein YbaB-like domain"/>
    <property type="match status" value="1"/>
</dbReference>
<gene>
    <name evidence="3" type="ORF">EJ065_1876</name>
</gene>
<name>A0A410RNS2_CORCK</name>
<comment type="subcellular location">
    <subcellularLocation>
        <location evidence="2">Cytoplasm</location>
        <location evidence="2">Nucleoid</location>
    </subcellularLocation>
</comment>
<keyword evidence="1 2" id="KW-0238">DNA-binding</keyword>
<proteinExistence type="inferred from homology"/>
<dbReference type="PANTHER" id="PTHR33449:SF1">
    <property type="entry name" value="NUCLEOID-ASSOCIATED PROTEIN YBAB"/>
    <property type="match status" value="1"/>
</dbReference>
<protein>
    <recommendedName>
        <fullName evidence="2">Nucleoid-associated protein EJ065_1876</fullName>
    </recommendedName>
</protein>
<dbReference type="GO" id="GO:0003677">
    <property type="term" value="F:DNA binding"/>
    <property type="evidence" value="ECO:0007669"/>
    <property type="project" value="UniProtKB-UniRule"/>
</dbReference>
<accession>A0A410RNS2</accession>
<dbReference type="NCBIfam" id="TIGR00103">
    <property type="entry name" value="DNA_YbaB_EbfC"/>
    <property type="match status" value="1"/>
</dbReference>
<comment type="similarity">
    <text evidence="2">Belongs to the YbaB/EbfC family.</text>
</comment>
<reference evidence="3 4" key="1">
    <citation type="submission" date="2018-12" db="EMBL/GenBank/DDBJ databases">
        <title>Complete Genome Sequence of the Corallopyronin A producing Myxobacterium Corallococcus coralloides B035.</title>
        <authorList>
            <person name="Bouhired S.M."/>
            <person name="Rupp O."/>
            <person name="Blom J."/>
            <person name="Schaeberle T.F."/>
            <person name="Kehraus S."/>
            <person name="Schiefer A."/>
            <person name="Pfarr K."/>
            <person name="Goesmann A."/>
            <person name="Hoerauf A."/>
            <person name="Koenig G.M."/>
        </authorList>
    </citation>
    <scope>NUCLEOTIDE SEQUENCE [LARGE SCALE GENOMIC DNA]</scope>
    <source>
        <strain evidence="3 4">B035</strain>
    </source>
</reference>
<dbReference type="PIRSF" id="PIRSF004555">
    <property type="entry name" value="UCP004555"/>
    <property type="match status" value="1"/>
</dbReference>
<organism evidence="3 4">
    <name type="scientific">Corallococcus coralloides</name>
    <name type="common">Myxococcus coralloides</name>
    <dbReference type="NCBI Taxonomy" id="184914"/>
    <lineage>
        <taxon>Bacteria</taxon>
        <taxon>Pseudomonadati</taxon>
        <taxon>Myxococcota</taxon>
        <taxon>Myxococcia</taxon>
        <taxon>Myxococcales</taxon>
        <taxon>Cystobacterineae</taxon>
        <taxon>Myxococcaceae</taxon>
        <taxon>Corallococcus</taxon>
    </lineage>
</organism>
<dbReference type="InterPro" id="IPR004401">
    <property type="entry name" value="YbaB/EbfC"/>
</dbReference>
<dbReference type="SUPFAM" id="SSF82607">
    <property type="entry name" value="YbaB-like"/>
    <property type="match status" value="1"/>
</dbReference>